<accession>A0A8J3F0H9</accession>
<reference evidence="10" key="1">
    <citation type="journal article" date="2019" name="Int. J. Syst. Evol. Microbiol.">
        <title>The Global Catalogue of Microorganisms (GCM) 10K type strain sequencing project: providing services to taxonomists for standard genome sequencing and annotation.</title>
        <authorList>
            <consortium name="The Broad Institute Genomics Platform"/>
            <consortium name="The Broad Institute Genome Sequencing Center for Infectious Disease"/>
            <person name="Wu L."/>
            <person name="Ma J."/>
        </authorList>
    </citation>
    <scope>NUCLEOTIDE SEQUENCE [LARGE SCALE GENOMIC DNA]</scope>
    <source>
        <strain evidence="10">CGMCC 1.14993</strain>
    </source>
</reference>
<keyword evidence="10" id="KW-1185">Reference proteome</keyword>
<keyword evidence="3 7" id="KW-0479">Metal-binding</keyword>
<feature type="binding site" evidence="7">
    <location>
        <position position="218"/>
    </location>
    <ligand>
        <name>Fe cation</name>
        <dbReference type="ChEBI" id="CHEBI:24875"/>
    </ligand>
</feature>
<evidence type="ECO:0000256" key="5">
    <source>
        <dbReference type="ARBA" id="ARBA00023004"/>
    </source>
</evidence>
<evidence type="ECO:0000256" key="6">
    <source>
        <dbReference type="ARBA" id="ARBA00023033"/>
    </source>
</evidence>
<comment type="caution">
    <text evidence="9">The sequence shown here is derived from an EMBL/GenBank/DDBJ whole genome shotgun (WGS) entry which is preliminary data.</text>
</comment>
<dbReference type="PROSITE" id="PS51410">
    <property type="entry name" value="BH4_AAA_HYDROXYL_2"/>
    <property type="match status" value="1"/>
</dbReference>
<dbReference type="PANTHER" id="PTHR11473">
    <property type="entry name" value="AROMATIC AMINO ACID HYDROXYLASE"/>
    <property type="match status" value="1"/>
</dbReference>
<dbReference type="PANTHER" id="PTHR11473:SF24">
    <property type="entry name" value="PHENYLALANINE-4-HYDROXYLASE"/>
    <property type="match status" value="1"/>
</dbReference>
<evidence type="ECO:0000256" key="1">
    <source>
        <dbReference type="ARBA" id="ARBA00001954"/>
    </source>
</evidence>
<dbReference type="NCBIfam" id="NF010657">
    <property type="entry name" value="PRK14056.1"/>
    <property type="match status" value="1"/>
</dbReference>
<comment type="cofactor">
    <cofactor evidence="1 7">
        <name>Fe(2+)</name>
        <dbReference type="ChEBI" id="CHEBI:29033"/>
    </cofactor>
</comment>
<dbReference type="EMBL" id="BMHB01000002">
    <property type="protein sequence ID" value="GGI16327.1"/>
    <property type="molecule type" value="Genomic_DNA"/>
</dbReference>
<keyword evidence="5 7" id="KW-0408">Iron</keyword>
<dbReference type="AlphaFoldDB" id="A0A8J3F0H9"/>
<evidence type="ECO:0000256" key="2">
    <source>
        <dbReference type="ARBA" id="ARBA00009712"/>
    </source>
</evidence>
<dbReference type="GO" id="GO:0005506">
    <property type="term" value="F:iron ion binding"/>
    <property type="evidence" value="ECO:0007669"/>
    <property type="project" value="InterPro"/>
</dbReference>
<dbReference type="GO" id="GO:0016714">
    <property type="term" value="F:oxidoreductase activity, acting on paired donors, with incorporation or reduction of molecular oxygen, reduced pteridine as one donor, and incorporation of one atom of oxygen"/>
    <property type="evidence" value="ECO:0007669"/>
    <property type="project" value="InterPro"/>
</dbReference>
<evidence type="ECO:0000259" key="8">
    <source>
        <dbReference type="PROSITE" id="PS51410"/>
    </source>
</evidence>
<dbReference type="InterPro" id="IPR019774">
    <property type="entry name" value="Aromatic-AA_hydroxylase_C"/>
</dbReference>
<dbReference type="InterPro" id="IPR036951">
    <property type="entry name" value="ArAA_hydroxylase_sf"/>
</dbReference>
<sequence>MKEAAFETKIIPPHLKQYLSEQNYDLYTPIDHAVWRYVMRQNHHALKDKAHAAFVDGLKQSGIETEKIPNVAEMNECLSKIGWGAGIVNGLIPGAAFFELLANGILPIATEIRKITNIEYTPAPDIIHEAAGHAPILFDPVFREYVQKIGSIGAKAFATKEKQELFEAVRNLTIVMEDPKSTAEEKAAAQRLVEEKQNAIVGISEAEKISRVFWRTVEYGLIGDVDQPKIYGAGLLSSVGESTHCFTDAVERLPFTVEAATLQPKNVTEMQSQLFVCKSFEELMEGAEELANTMAFRIGGTESLDKALKSKSVATFELNSGLSVTGIVHAILKDENGEAIYVNTTGETALSVNHQQLEGHGKDYHAKGFGTPIGLLKGNIELEECDDDMLKNLGIVVGNYVDLEFLSNVSASGRIVNIIKNNDKVALISFEDCTVTYEGKELFKKEWGTFDMAVGSKVTSAYPGAADPATYFNDSLKEVEVVEETPAPLTELEKLYQQVRVIREKNTFCDDCIKKLIDTHDELNRSHKEDWLLRLELLELSIVNPKLNHLVLPLKKDLEELSKINSLKNLITNGLKLI</sequence>
<dbReference type="SUPFAM" id="SSF56534">
    <property type="entry name" value="Aromatic aminoacid monoxygenases, catalytic and oligomerization domains"/>
    <property type="match status" value="1"/>
</dbReference>
<feature type="binding site" evidence="7">
    <location>
        <position position="128"/>
    </location>
    <ligand>
        <name>Fe cation</name>
        <dbReference type="ChEBI" id="CHEBI:24875"/>
    </ligand>
</feature>
<organism evidence="9 10">
    <name type="scientific">Gottfriedia solisilvae</name>
    <dbReference type="NCBI Taxonomy" id="1516104"/>
    <lineage>
        <taxon>Bacteria</taxon>
        <taxon>Bacillati</taxon>
        <taxon>Bacillota</taxon>
        <taxon>Bacilli</taxon>
        <taxon>Bacillales</taxon>
        <taxon>Bacillaceae</taxon>
        <taxon>Gottfriedia</taxon>
    </lineage>
</organism>
<comment type="similarity">
    <text evidence="2">Belongs to the biopterin-dependent aromatic amino acid hydroxylase family.</text>
</comment>
<dbReference type="InterPro" id="IPR001273">
    <property type="entry name" value="ArAA_hydroxylase"/>
</dbReference>
<dbReference type="GO" id="GO:0009072">
    <property type="term" value="P:aromatic amino acid metabolic process"/>
    <property type="evidence" value="ECO:0007669"/>
    <property type="project" value="InterPro"/>
</dbReference>
<evidence type="ECO:0000256" key="4">
    <source>
        <dbReference type="ARBA" id="ARBA00023002"/>
    </source>
</evidence>
<dbReference type="CDD" id="cd00361">
    <property type="entry name" value="arom_aa_hydroxylase"/>
    <property type="match status" value="1"/>
</dbReference>
<keyword evidence="6" id="KW-0503">Monooxygenase</keyword>
<evidence type="ECO:0000256" key="3">
    <source>
        <dbReference type="ARBA" id="ARBA00022723"/>
    </source>
</evidence>
<feature type="binding site" evidence="7">
    <location>
        <position position="133"/>
    </location>
    <ligand>
        <name>Fe cation</name>
        <dbReference type="ChEBI" id="CHEBI:24875"/>
    </ligand>
</feature>
<proteinExistence type="inferred from homology"/>
<gene>
    <name evidence="9" type="primary">phhA</name>
    <name evidence="9" type="ORF">GCM10007380_32410</name>
</gene>
<keyword evidence="4" id="KW-0560">Oxidoreductase</keyword>
<name>A0A8J3F0H9_9BACI</name>
<evidence type="ECO:0000313" key="10">
    <source>
        <dbReference type="Proteomes" id="UP000626244"/>
    </source>
</evidence>
<dbReference type="Proteomes" id="UP000626244">
    <property type="component" value="Unassembled WGS sequence"/>
</dbReference>
<evidence type="ECO:0000256" key="7">
    <source>
        <dbReference type="PIRSR" id="PIRSR601273-2"/>
    </source>
</evidence>
<protein>
    <submittedName>
        <fullName evidence="9">Phenylalanine 4-monooxygenase</fullName>
    </submittedName>
</protein>
<dbReference type="Pfam" id="PF00351">
    <property type="entry name" value="Biopterin_H"/>
    <property type="match status" value="2"/>
</dbReference>
<feature type="domain" description="Biopterin-dependent aromatic amino acid hydroxylase family profile" evidence="8">
    <location>
        <begin position="1"/>
        <end position="340"/>
    </location>
</feature>
<dbReference type="InterPro" id="IPR036329">
    <property type="entry name" value="Aro-AA_hydroxylase_C_sf"/>
</dbReference>
<dbReference type="OrthoDB" id="9780502at2"/>
<dbReference type="Gene3D" id="1.10.800.10">
    <property type="entry name" value="Aromatic amino acid hydroxylase"/>
    <property type="match status" value="1"/>
</dbReference>
<evidence type="ECO:0000313" key="9">
    <source>
        <dbReference type="EMBL" id="GGI16327.1"/>
    </source>
</evidence>
<dbReference type="RefSeq" id="WP_088000924.1">
    <property type="nucleotide sequence ID" value="NZ_BMHB01000002.1"/>
</dbReference>